<dbReference type="PANTHER" id="PTHR24067">
    <property type="entry name" value="UBIQUITIN-CONJUGATING ENZYME E2"/>
    <property type="match status" value="1"/>
</dbReference>
<dbReference type="AlphaFoldDB" id="A0A7S0LS53"/>
<keyword evidence="1" id="KW-0808">Transferase</keyword>
<evidence type="ECO:0000256" key="1">
    <source>
        <dbReference type="ARBA" id="ARBA00022679"/>
    </source>
</evidence>
<dbReference type="Gene3D" id="3.10.110.10">
    <property type="entry name" value="Ubiquitin Conjugating Enzyme"/>
    <property type="match status" value="1"/>
</dbReference>
<evidence type="ECO:0000256" key="2">
    <source>
        <dbReference type="ARBA" id="ARBA00022786"/>
    </source>
</evidence>
<dbReference type="Pfam" id="PF00179">
    <property type="entry name" value="UQ_con"/>
    <property type="match status" value="1"/>
</dbReference>
<evidence type="ECO:0000256" key="3">
    <source>
        <dbReference type="PROSITE-ProRule" id="PRU10133"/>
    </source>
</evidence>
<dbReference type="InterPro" id="IPR023313">
    <property type="entry name" value="UBQ-conjugating_AS"/>
</dbReference>
<dbReference type="InterPro" id="IPR000608">
    <property type="entry name" value="UBC"/>
</dbReference>
<name>A0A7S0LS53_9EUKA</name>
<keyword evidence="4" id="KW-0547">Nucleotide-binding</keyword>
<keyword evidence="4" id="KW-0067">ATP-binding</keyword>
<sequence length="174" mass="19520">MSAAEERLRNERKAWRKDRPDGFIAKPASKSDGTNDLFKWELKIPAKIGSVWAPGLFSATMTFESNYPERPPAVSFHKIDGQVLFHPNIYPNGGVCLSIINPPESSHGYGKGGTWKPDITIKKVLLALQTFLDEPNVNSPAQQEAYRVYVNDRAEYDRRVKGQVALVERSSLAF</sequence>
<protein>
    <recommendedName>
        <fullName evidence="6">UBC core domain-containing protein</fullName>
    </recommendedName>
</protein>
<dbReference type="SUPFAM" id="SSF54495">
    <property type="entry name" value="UBC-like"/>
    <property type="match status" value="1"/>
</dbReference>
<organism evidence="7">
    <name type="scientific">Coccolithus braarudii</name>
    <dbReference type="NCBI Taxonomy" id="221442"/>
    <lineage>
        <taxon>Eukaryota</taxon>
        <taxon>Haptista</taxon>
        <taxon>Haptophyta</taxon>
        <taxon>Prymnesiophyceae</taxon>
        <taxon>Coccolithales</taxon>
        <taxon>Coccolithaceae</taxon>
        <taxon>Coccolithus</taxon>
    </lineage>
</organism>
<feature type="region of interest" description="Disordered" evidence="5">
    <location>
        <begin position="1"/>
        <end position="28"/>
    </location>
</feature>
<feature type="active site" description="Glycyl thioester intermediate" evidence="3">
    <location>
        <position position="96"/>
    </location>
</feature>
<feature type="domain" description="UBC core" evidence="6">
    <location>
        <begin position="3"/>
        <end position="169"/>
    </location>
</feature>
<gene>
    <name evidence="7" type="ORF">CPEL01642_LOCUS24370</name>
</gene>
<comment type="similarity">
    <text evidence="4">Belongs to the ubiquitin-conjugating enzyme family.</text>
</comment>
<evidence type="ECO:0000256" key="4">
    <source>
        <dbReference type="RuleBase" id="RU362109"/>
    </source>
</evidence>
<dbReference type="InterPro" id="IPR016135">
    <property type="entry name" value="UBQ-conjugating_enzyme/RWD"/>
</dbReference>
<feature type="compositionally biased region" description="Basic and acidic residues" evidence="5">
    <location>
        <begin position="1"/>
        <end position="21"/>
    </location>
</feature>
<dbReference type="InterPro" id="IPR050113">
    <property type="entry name" value="Ub_conjugating_enzyme"/>
</dbReference>
<dbReference type="CDD" id="cd23798">
    <property type="entry name" value="UBCc_UBE2I"/>
    <property type="match status" value="1"/>
</dbReference>
<proteinExistence type="inferred from homology"/>
<evidence type="ECO:0000256" key="5">
    <source>
        <dbReference type="SAM" id="MobiDB-lite"/>
    </source>
</evidence>
<dbReference type="EMBL" id="HBEY01050676">
    <property type="protein sequence ID" value="CAD8620987.1"/>
    <property type="molecule type" value="Transcribed_RNA"/>
</dbReference>
<accession>A0A7S0LS53</accession>
<dbReference type="SMART" id="SM00212">
    <property type="entry name" value="UBCc"/>
    <property type="match status" value="1"/>
</dbReference>
<dbReference type="PROSITE" id="PS50127">
    <property type="entry name" value="UBC_2"/>
    <property type="match status" value="1"/>
</dbReference>
<dbReference type="GO" id="GO:0016740">
    <property type="term" value="F:transferase activity"/>
    <property type="evidence" value="ECO:0007669"/>
    <property type="project" value="UniProtKB-KW"/>
</dbReference>
<evidence type="ECO:0000259" key="6">
    <source>
        <dbReference type="PROSITE" id="PS50127"/>
    </source>
</evidence>
<dbReference type="PROSITE" id="PS00183">
    <property type="entry name" value="UBC_1"/>
    <property type="match status" value="1"/>
</dbReference>
<keyword evidence="2 4" id="KW-0833">Ubl conjugation pathway</keyword>
<reference evidence="7" key="1">
    <citation type="submission" date="2021-01" db="EMBL/GenBank/DDBJ databases">
        <authorList>
            <person name="Corre E."/>
            <person name="Pelletier E."/>
            <person name="Niang G."/>
            <person name="Scheremetjew M."/>
            <person name="Finn R."/>
            <person name="Kale V."/>
            <person name="Holt S."/>
            <person name="Cochrane G."/>
            <person name="Meng A."/>
            <person name="Brown T."/>
            <person name="Cohen L."/>
        </authorList>
    </citation>
    <scope>NUCLEOTIDE SEQUENCE</scope>
    <source>
        <strain evidence="7">PLY182g</strain>
    </source>
</reference>
<dbReference type="GO" id="GO:0005524">
    <property type="term" value="F:ATP binding"/>
    <property type="evidence" value="ECO:0007669"/>
    <property type="project" value="UniProtKB-UniRule"/>
</dbReference>
<evidence type="ECO:0000313" key="7">
    <source>
        <dbReference type="EMBL" id="CAD8620987.1"/>
    </source>
</evidence>